<dbReference type="InterPro" id="IPR021109">
    <property type="entry name" value="Peptidase_aspartic_dom_sf"/>
</dbReference>
<accession>A0AAV5JUL9</accession>
<dbReference type="Pfam" id="PF00665">
    <property type="entry name" value="rve"/>
    <property type="match status" value="1"/>
</dbReference>
<dbReference type="InterPro" id="IPR012337">
    <property type="entry name" value="RNaseH-like_sf"/>
</dbReference>
<dbReference type="EMBL" id="BPVZ01000050">
    <property type="protein sequence ID" value="GKV18304.1"/>
    <property type="molecule type" value="Genomic_DNA"/>
</dbReference>
<dbReference type="PANTHER" id="PTHR37984">
    <property type="entry name" value="PROTEIN CBG26694"/>
    <property type="match status" value="1"/>
</dbReference>
<dbReference type="Gene3D" id="2.40.70.10">
    <property type="entry name" value="Acid Proteases"/>
    <property type="match status" value="1"/>
</dbReference>
<dbReference type="CDD" id="cd01647">
    <property type="entry name" value="RT_LTR"/>
    <property type="match status" value="1"/>
</dbReference>
<protein>
    <recommendedName>
        <fullName evidence="6">Integrase catalytic domain-containing protein</fullName>
    </recommendedName>
</protein>
<keyword evidence="4" id="KW-0378">Hydrolase</keyword>
<dbReference type="SUPFAM" id="SSF50630">
    <property type="entry name" value="Acid proteases"/>
    <property type="match status" value="1"/>
</dbReference>
<dbReference type="GO" id="GO:0003676">
    <property type="term" value="F:nucleic acid binding"/>
    <property type="evidence" value="ECO:0007669"/>
    <property type="project" value="InterPro"/>
</dbReference>
<dbReference type="InterPro" id="IPR050951">
    <property type="entry name" value="Retrovirus_Pol_polyprotein"/>
</dbReference>
<dbReference type="GO" id="GO:0004519">
    <property type="term" value="F:endonuclease activity"/>
    <property type="evidence" value="ECO:0007669"/>
    <property type="project" value="UniProtKB-KW"/>
</dbReference>
<gene>
    <name evidence="7" type="ORF">SLEP1_g28705</name>
</gene>
<evidence type="ECO:0000256" key="1">
    <source>
        <dbReference type="ARBA" id="ARBA00022679"/>
    </source>
</evidence>
<feature type="domain" description="Integrase catalytic" evidence="6">
    <location>
        <begin position="1122"/>
        <end position="1293"/>
    </location>
</feature>
<comment type="caution">
    <text evidence="7">The sequence shown here is derived from an EMBL/GenBank/DDBJ whole genome shotgun (WGS) entry which is preliminary data.</text>
</comment>
<dbReference type="Pfam" id="PF00078">
    <property type="entry name" value="RVT_1"/>
    <property type="match status" value="1"/>
</dbReference>
<dbReference type="InterPro" id="IPR001584">
    <property type="entry name" value="Integrase_cat-core"/>
</dbReference>
<dbReference type="Proteomes" id="UP001054252">
    <property type="component" value="Unassembled WGS sequence"/>
</dbReference>
<dbReference type="PROSITE" id="PS50994">
    <property type="entry name" value="INTEGRASE"/>
    <property type="match status" value="1"/>
</dbReference>
<dbReference type="SUPFAM" id="SSF53098">
    <property type="entry name" value="Ribonuclease H-like"/>
    <property type="match status" value="1"/>
</dbReference>
<dbReference type="InterPro" id="IPR000477">
    <property type="entry name" value="RT_dom"/>
</dbReference>
<keyword evidence="1" id="KW-0808">Transferase</keyword>
<dbReference type="GO" id="GO:0016779">
    <property type="term" value="F:nucleotidyltransferase activity"/>
    <property type="evidence" value="ECO:0007669"/>
    <property type="project" value="UniProtKB-KW"/>
</dbReference>
<evidence type="ECO:0000256" key="2">
    <source>
        <dbReference type="ARBA" id="ARBA00022695"/>
    </source>
</evidence>
<keyword evidence="8" id="KW-1185">Reference proteome</keyword>
<dbReference type="GO" id="GO:0015074">
    <property type="term" value="P:DNA integration"/>
    <property type="evidence" value="ECO:0007669"/>
    <property type="project" value="InterPro"/>
</dbReference>
<evidence type="ECO:0000256" key="3">
    <source>
        <dbReference type="ARBA" id="ARBA00022722"/>
    </source>
</evidence>
<keyword evidence="3" id="KW-0540">Nuclease</keyword>
<evidence type="ECO:0000256" key="5">
    <source>
        <dbReference type="SAM" id="MobiDB-lite"/>
    </source>
</evidence>
<dbReference type="Gene3D" id="3.10.10.10">
    <property type="entry name" value="HIV Type 1 Reverse Transcriptase, subunit A, domain 1"/>
    <property type="match status" value="1"/>
</dbReference>
<feature type="compositionally biased region" description="Polar residues" evidence="5">
    <location>
        <begin position="338"/>
        <end position="353"/>
    </location>
</feature>
<keyword evidence="4" id="KW-0255">Endonuclease</keyword>
<organism evidence="7 8">
    <name type="scientific">Rubroshorea leprosula</name>
    <dbReference type="NCBI Taxonomy" id="152421"/>
    <lineage>
        <taxon>Eukaryota</taxon>
        <taxon>Viridiplantae</taxon>
        <taxon>Streptophyta</taxon>
        <taxon>Embryophyta</taxon>
        <taxon>Tracheophyta</taxon>
        <taxon>Spermatophyta</taxon>
        <taxon>Magnoliopsida</taxon>
        <taxon>eudicotyledons</taxon>
        <taxon>Gunneridae</taxon>
        <taxon>Pentapetalae</taxon>
        <taxon>rosids</taxon>
        <taxon>malvids</taxon>
        <taxon>Malvales</taxon>
        <taxon>Dipterocarpaceae</taxon>
        <taxon>Rubroshorea</taxon>
    </lineage>
</organism>
<name>A0AAV5JUL9_9ROSI</name>
<dbReference type="InterPro" id="IPR043502">
    <property type="entry name" value="DNA/RNA_pol_sf"/>
</dbReference>
<feature type="region of interest" description="Disordered" evidence="5">
    <location>
        <begin position="337"/>
        <end position="420"/>
    </location>
</feature>
<evidence type="ECO:0000313" key="7">
    <source>
        <dbReference type="EMBL" id="GKV18304.1"/>
    </source>
</evidence>
<dbReference type="InterPro" id="IPR036397">
    <property type="entry name" value="RNaseH_sf"/>
</dbReference>
<dbReference type="SUPFAM" id="SSF56672">
    <property type="entry name" value="DNA/RNA polymerases"/>
    <property type="match status" value="1"/>
</dbReference>
<keyword evidence="2" id="KW-0548">Nucleotidyltransferase</keyword>
<dbReference type="Gene3D" id="3.30.420.10">
    <property type="entry name" value="Ribonuclease H-like superfamily/Ribonuclease H"/>
    <property type="match status" value="2"/>
</dbReference>
<evidence type="ECO:0000259" key="6">
    <source>
        <dbReference type="PROSITE" id="PS50994"/>
    </source>
</evidence>
<reference evidence="7 8" key="1">
    <citation type="journal article" date="2021" name="Commun. Biol.">
        <title>The genome of Shorea leprosula (Dipterocarpaceae) highlights the ecological relevance of drought in aseasonal tropical rainforests.</title>
        <authorList>
            <person name="Ng K.K.S."/>
            <person name="Kobayashi M.J."/>
            <person name="Fawcett J.A."/>
            <person name="Hatakeyama M."/>
            <person name="Paape T."/>
            <person name="Ng C.H."/>
            <person name="Ang C.C."/>
            <person name="Tnah L.H."/>
            <person name="Lee C.T."/>
            <person name="Nishiyama T."/>
            <person name="Sese J."/>
            <person name="O'Brien M.J."/>
            <person name="Copetti D."/>
            <person name="Mohd Noor M.I."/>
            <person name="Ong R.C."/>
            <person name="Putra M."/>
            <person name="Sireger I.Z."/>
            <person name="Indrioko S."/>
            <person name="Kosugi Y."/>
            <person name="Izuno A."/>
            <person name="Isagi Y."/>
            <person name="Lee S.L."/>
            <person name="Shimizu K.K."/>
        </authorList>
    </citation>
    <scope>NUCLEOTIDE SEQUENCE [LARGE SCALE GENOMIC DNA]</scope>
    <source>
        <strain evidence="7">214</strain>
    </source>
</reference>
<proteinExistence type="predicted"/>
<dbReference type="Gene3D" id="3.30.70.270">
    <property type="match status" value="1"/>
</dbReference>
<sequence>MTVHSTPLHYEGENDPLTFLPVSPLVERSYGNPVFKEKEADRGGDFAESSNVFRVYSWRQMEDLFHTQFYRCEPEVSMADLSRLAQKPGESSEAFLARFRRAKLKCRVALPEQEFTKLAQNEDVQKKVASHGTYYSDPHFELDVAEVVTDKLVVCPDQLVVCPDPVRPTHQPETSMRCYVGEAGKQYTFDVSKASDIFDHLKKSGLVKLPPGPKIPTVAKIGVRDYFKFHNFWKHSTDNCLIFHNVLQENIDKGILKFPNKAKETMGVDANPFPAVFVNVNVAGLRSVARNRSLPYAQRNLAAEDLRWVLKAQRSRHSRSVRSDQQRLGGQGRIIVTRNFSPKGTRRYSTGTRSPRMAKLPLRSPSKRWEKVDHPKFPAQNPRTLRRRLQRKRAEERKRQQQQMEAKGSSSRRPRQPTKGNMVWMRKEKKEVKEEEPIVCEFPEQTEEEVIVVPTQDDEEEDMADKIVFEKPEEKMARHIRPLYINAHMDGTPISRVLVDNGAAVNVLPTCMLYKIGKSLDDLVYTEVTISDFTRGVNRSRGVLPVELTVGNMALMSAFLVVDTVATYNALLGRDWIHSSWCVPSSLHQKLIFWNGGKAEVVSADDKPFSANTHLVEARYYEENIGTIRSFGMDGHGKPIGITVCSRPSLSKRAVEEQARQRQEREKAVLEITKKLAAYFAEKVVQVDRSEIVHEGEEADRGDEITLEEMDLAPTKLDDLKVEVQDPLEEINLGYADWLSNVMLVLKKNGKLRVYVDFQNLNLATPKDEYPMPIADLLVDGVARQKILSFMDGHSGYNQIFIANADVLKTTFRCPGAVGTFEWVVMPFGLKNAGATYQRTMNAIFHDMIGKFMEIYIDDVVVKSHGEADHLVHLRKAFERMRQHGLKMNPLKCAFGVSAGNFLGYLVHERGLEVDKNKARAVIEAKPQQNKKELQRFLVQVNFLRRFISNLAGKTRVFSPLLKLKSKADFKWEEHHPWDSQLVLKQLSGEYKCTSLALAPYFALAVKLLEEFDDVSIRHVPRDQNYEANEMAQIASGLRIPEGVMQKVIIVEKRSMPSIHQRGMTISTCSIDVTQTNWHFPIMQYLKDQNAKVSKKTKMQALNYVLVENVLYRRGHDELLLHCLGPDESFQMLSDVHDRICGAHQAGNKMRWLIRRHVATDYFTKWVEAKPMKKVDQSDVIKFIKEDIIHKFGLPETITTDQGTVFVSHQVEAFAKEMDFRLLNSTPHYAQANGQADASNKVLTARSLRIAIQHNLQSGEYDEAMMLELEDLEDTRLAALDRLQAQKLKIAKSYNKRVKGKNLAVGDLVWKAILPFGKKDHRFGKWSPNWEGPFRIHEVLRGGAYWLESLDRELHPRKINGIYLKPYYPIVWEARGLESQEASKFDRAAMTGCGWLDALRQSQL</sequence>
<dbReference type="InterPro" id="IPR043128">
    <property type="entry name" value="Rev_trsase/Diguanyl_cyclase"/>
</dbReference>
<dbReference type="CDD" id="cd00303">
    <property type="entry name" value="retropepsin_like"/>
    <property type="match status" value="1"/>
</dbReference>
<evidence type="ECO:0000256" key="4">
    <source>
        <dbReference type="ARBA" id="ARBA00022759"/>
    </source>
</evidence>
<evidence type="ECO:0000313" key="8">
    <source>
        <dbReference type="Proteomes" id="UP001054252"/>
    </source>
</evidence>
<feature type="compositionally biased region" description="Basic and acidic residues" evidence="5">
    <location>
        <begin position="367"/>
        <end position="376"/>
    </location>
</feature>
<dbReference type="PANTHER" id="PTHR37984:SF5">
    <property type="entry name" value="PROTEIN NYNRIN-LIKE"/>
    <property type="match status" value="1"/>
</dbReference>